<dbReference type="EMBL" id="CAEZTM010000052">
    <property type="protein sequence ID" value="CAB4576274.1"/>
    <property type="molecule type" value="Genomic_DNA"/>
</dbReference>
<proteinExistence type="predicted"/>
<accession>A0A6J6EM93</accession>
<sequence>MRTNFDDAAWQHALGNAAKANNTDESGWFELGDNHAELISVSEDHDGLVSCLCRCEPSHDVAKRIHRDVLGESAEVSLDGLDHRLFPAGGGDAQAVLF</sequence>
<organism evidence="1">
    <name type="scientific">freshwater metagenome</name>
    <dbReference type="NCBI Taxonomy" id="449393"/>
    <lineage>
        <taxon>unclassified sequences</taxon>
        <taxon>metagenomes</taxon>
        <taxon>ecological metagenomes</taxon>
    </lineage>
</organism>
<name>A0A6J6EM93_9ZZZZ</name>
<dbReference type="AlphaFoldDB" id="A0A6J6EM93"/>
<reference evidence="1" key="1">
    <citation type="submission" date="2020-05" db="EMBL/GenBank/DDBJ databases">
        <authorList>
            <person name="Chiriac C."/>
            <person name="Salcher M."/>
            <person name="Ghai R."/>
            <person name="Kavagutti S V."/>
        </authorList>
    </citation>
    <scope>NUCLEOTIDE SEQUENCE</scope>
</reference>
<evidence type="ECO:0000313" key="1">
    <source>
        <dbReference type="EMBL" id="CAB4576274.1"/>
    </source>
</evidence>
<gene>
    <name evidence="1" type="ORF">UFOPK1684_01060</name>
</gene>
<protein>
    <submittedName>
        <fullName evidence="1">Unannotated protein</fullName>
    </submittedName>
</protein>